<accession>A0A8J4PWC3</accession>
<dbReference type="AlphaFoldDB" id="A0A8J4PWC3"/>
<organism evidence="1 2">
    <name type="scientific">Polysphondylium violaceum</name>
    <dbReference type="NCBI Taxonomy" id="133409"/>
    <lineage>
        <taxon>Eukaryota</taxon>
        <taxon>Amoebozoa</taxon>
        <taxon>Evosea</taxon>
        <taxon>Eumycetozoa</taxon>
        <taxon>Dictyostelia</taxon>
        <taxon>Dictyosteliales</taxon>
        <taxon>Dictyosteliaceae</taxon>
        <taxon>Polysphondylium</taxon>
    </lineage>
</organism>
<comment type="caution">
    <text evidence="1">The sequence shown here is derived from an EMBL/GenBank/DDBJ whole genome shotgun (WGS) entry which is preliminary data.</text>
</comment>
<reference evidence="1" key="1">
    <citation type="submission" date="2020-01" db="EMBL/GenBank/DDBJ databases">
        <title>Development of genomics and gene disruption for Polysphondylium violaceum indicates a role for the polyketide synthase stlB in stalk morphogenesis.</title>
        <authorList>
            <person name="Narita B."/>
            <person name="Kawabe Y."/>
            <person name="Kin K."/>
            <person name="Saito T."/>
            <person name="Gibbs R."/>
            <person name="Kuspa A."/>
            <person name="Muzny D."/>
            <person name="Queller D."/>
            <person name="Richards S."/>
            <person name="Strassman J."/>
            <person name="Sucgang R."/>
            <person name="Worley K."/>
            <person name="Schaap P."/>
        </authorList>
    </citation>
    <scope>NUCLEOTIDE SEQUENCE</scope>
    <source>
        <strain evidence="1">QSvi11</strain>
    </source>
</reference>
<dbReference type="Proteomes" id="UP000695562">
    <property type="component" value="Unassembled WGS sequence"/>
</dbReference>
<keyword evidence="2" id="KW-1185">Reference proteome</keyword>
<evidence type="ECO:0000313" key="1">
    <source>
        <dbReference type="EMBL" id="KAF2074330.1"/>
    </source>
</evidence>
<name>A0A8J4PWC3_9MYCE</name>
<dbReference type="EMBL" id="AJWJ01000152">
    <property type="protein sequence ID" value="KAF2074330.1"/>
    <property type="molecule type" value="Genomic_DNA"/>
</dbReference>
<dbReference type="OrthoDB" id="286237at2759"/>
<gene>
    <name evidence="1" type="ORF">CYY_004351</name>
</gene>
<protein>
    <submittedName>
        <fullName evidence="1">Uncharacterized protein</fullName>
    </submittedName>
</protein>
<sequence length="190" mass="22718">MDKEISITIQKKYNDFQDLIGEIDYLNEECCEKLETISNFISTIVDSKEKLKIKLKEPMYQIKNYLDNIEIKIEKMYSVIHESKSLISFNKLNDINLLNYRGKLKSEVSVNDLIEFMNINVYYTEQDYQMKLNIFIKDLFQQQQSQEYSFDIAKIKNSILLFRSKTLMNQDHLDYVTSRINIYNSILKEQ</sequence>
<evidence type="ECO:0000313" key="2">
    <source>
        <dbReference type="Proteomes" id="UP000695562"/>
    </source>
</evidence>
<proteinExistence type="predicted"/>